<evidence type="ECO:0000256" key="2">
    <source>
        <dbReference type="ARBA" id="ARBA00023125"/>
    </source>
</evidence>
<dbReference type="EMBL" id="APHI01000001">
    <property type="protein sequence ID" value="EOA63070.1"/>
    <property type="molecule type" value="Genomic_DNA"/>
</dbReference>
<organism evidence="3 4">
    <name type="scientific">Anaplasma phagocytophilum str. CRT38</name>
    <dbReference type="NCBI Taxonomy" id="1269275"/>
    <lineage>
        <taxon>Bacteria</taxon>
        <taxon>Pseudomonadati</taxon>
        <taxon>Pseudomonadota</taxon>
        <taxon>Alphaproteobacteria</taxon>
        <taxon>Rickettsiales</taxon>
        <taxon>Anaplasmataceae</taxon>
        <taxon>Anaplasma</taxon>
        <taxon>phagocytophilum group</taxon>
    </lineage>
</organism>
<comment type="caution">
    <text evidence="3">The sequence shown here is derived from an EMBL/GenBank/DDBJ whole genome shotgun (WGS) entry which is preliminary data.</text>
</comment>
<evidence type="ECO:0000256" key="1">
    <source>
        <dbReference type="ARBA" id="ARBA00010529"/>
    </source>
</evidence>
<gene>
    <name evidence="3" type="ORF">CRT38_01185</name>
</gene>
<reference evidence="3 4" key="1">
    <citation type="submission" date="2013-03" db="EMBL/GenBank/DDBJ databases">
        <title>Genome sequence of Anaplasma phagocytophilum strain CRT38.</title>
        <authorList>
            <person name="Felsheim R.F."/>
            <person name="Kurtti T.J."/>
            <person name="Munderloh U.G."/>
        </authorList>
    </citation>
    <scope>NUCLEOTIDE SEQUENCE [LARGE SCALE GENOMIC DNA]</scope>
    <source>
        <strain evidence="3 4">CRT38</strain>
    </source>
</reference>
<comment type="similarity">
    <text evidence="1">Belongs to the bacterial histone-like protein family.</text>
</comment>
<protein>
    <submittedName>
        <fullName evidence="3">Integration host factor, beta subunit</fullName>
    </submittedName>
</protein>
<keyword evidence="2" id="KW-0238">DNA-binding</keyword>
<dbReference type="GO" id="GO:0030527">
    <property type="term" value="F:structural constituent of chromatin"/>
    <property type="evidence" value="ECO:0007669"/>
    <property type="project" value="InterPro"/>
</dbReference>
<sequence>MNESCMTLLRSDLIRRIARKNPTLGESVVSQILNVFFQSILQHMHDDSRVELRGFGSFASRSYVLKSANVALGKMQYKRMYFRPSEKLIKAVNQPAHPKSGSHS</sequence>
<proteinExistence type="inferred from homology"/>
<dbReference type="Pfam" id="PF00216">
    <property type="entry name" value="Bac_DNA_binding"/>
    <property type="match status" value="1"/>
</dbReference>
<dbReference type="Proteomes" id="UP000053165">
    <property type="component" value="Unassembled WGS sequence"/>
</dbReference>
<dbReference type="FunFam" id="4.10.520.10:FF:000026">
    <property type="match status" value="1"/>
</dbReference>
<dbReference type="InterPro" id="IPR000119">
    <property type="entry name" value="Hist_DNA-bd"/>
</dbReference>
<accession>S6GBR1</accession>
<dbReference type="SUPFAM" id="SSF47729">
    <property type="entry name" value="IHF-like DNA-binding proteins"/>
    <property type="match status" value="1"/>
</dbReference>
<dbReference type="PATRIC" id="fig|1269275.4.peg.277"/>
<dbReference type="AlphaFoldDB" id="S6GBR1"/>
<evidence type="ECO:0000313" key="3">
    <source>
        <dbReference type="EMBL" id="EOA63070.1"/>
    </source>
</evidence>
<dbReference type="Gene3D" id="4.10.520.10">
    <property type="entry name" value="IHF-like DNA-binding proteins"/>
    <property type="match status" value="1"/>
</dbReference>
<dbReference type="GO" id="GO:0003677">
    <property type="term" value="F:DNA binding"/>
    <property type="evidence" value="ECO:0007669"/>
    <property type="project" value="UniProtKB-KW"/>
</dbReference>
<name>S6GBR1_ANAPH</name>
<dbReference type="InterPro" id="IPR010992">
    <property type="entry name" value="IHF-like_DNA-bd_dom_sf"/>
</dbReference>
<evidence type="ECO:0000313" key="4">
    <source>
        <dbReference type="Proteomes" id="UP000053165"/>
    </source>
</evidence>